<evidence type="ECO:0000313" key="1">
    <source>
        <dbReference type="EMBL" id="EFZ15951.1"/>
    </source>
</evidence>
<reference evidence="1" key="1">
    <citation type="journal article" date="2011" name="Proc. Natl. Acad. Sci. U.S.A.">
        <title>The genome of the fire ant Solenopsis invicta.</title>
        <authorList>
            <person name="Wurm Y."/>
            <person name="Wang J."/>
            <person name="Riba-Grognuz O."/>
            <person name="Corona M."/>
            <person name="Nygaard S."/>
            <person name="Hunt B.G."/>
            <person name="Ingram K.K."/>
            <person name="Falquet L."/>
            <person name="Nipitwattanaphon M."/>
            <person name="Gotzek D."/>
            <person name="Dijkstra M.B."/>
            <person name="Oettler J."/>
            <person name="Comtesse F."/>
            <person name="Shih C.J."/>
            <person name="Wu W.J."/>
            <person name="Yang C.C."/>
            <person name="Thomas J."/>
            <person name="Beaudoing E."/>
            <person name="Pradervand S."/>
            <person name="Flegel V."/>
            <person name="Cook E.D."/>
            <person name="Fabbretti R."/>
            <person name="Stockinger H."/>
            <person name="Long L."/>
            <person name="Farmerie W.G."/>
            <person name="Oakey J."/>
            <person name="Boomsma J.J."/>
            <person name="Pamilo P."/>
            <person name="Yi S.V."/>
            <person name="Heinze J."/>
            <person name="Goodisman M.A."/>
            <person name="Farinelli L."/>
            <person name="Harshman K."/>
            <person name="Hulo N."/>
            <person name="Cerutti L."/>
            <person name="Xenarios I."/>
            <person name="Shoemaker D."/>
            <person name="Keller L."/>
        </authorList>
    </citation>
    <scope>NUCLEOTIDE SEQUENCE [LARGE SCALE GENOMIC DNA]</scope>
</reference>
<dbReference type="EMBL" id="GL765818">
    <property type="protein sequence ID" value="EFZ15951.1"/>
    <property type="molecule type" value="Genomic_DNA"/>
</dbReference>
<gene>
    <name evidence="1" type="ORF">SINV_14064</name>
</gene>
<accession>E9IU04</accession>
<sequence length="118" mass="13744">MDIVWLDIVCITQVWQVNMTFSLVGRPVESRAFILVLSCHCHFIPYDEQLDKEDASMHCYVRKCCNHLWTSLLRASALEAPGKINIPLKNIHLNMYIFNLNTKIIELKKLNQVEQVTQ</sequence>
<proteinExistence type="predicted"/>
<organism>
    <name type="scientific">Solenopsis invicta</name>
    <name type="common">Red imported fire ant</name>
    <name type="synonym">Solenopsis wagneri</name>
    <dbReference type="NCBI Taxonomy" id="13686"/>
    <lineage>
        <taxon>Eukaryota</taxon>
        <taxon>Metazoa</taxon>
        <taxon>Ecdysozoa</taxon>
        <taxon>Arthropoda</taxon>
        <taxon>Hexapoda</taxon>
        <taxon>Insecta</taxon>
        <taxon>Pterygota</taxon>
        <taxon>Neoptera</taxon>
        <taxon>Endopterygota</taxon>
        <taxon>Hymenoptera</taxon>
        <taxon>Apocrita</taxon>
        <taxon>Aculeata</taxon>
        <taxon>Formicoidea</taxon>
        <taxon>Formicidae</taxon>
        <taxon>Myrmicinae</taxon>
        <taxon>Solenopsis</taxon>
    </lineage>
</organism>
<protein>
    <submittedName>
        <fullName evidence="1">Uncharacterized protein</fullName>
    </submittedName>
</protein>
<dbReference type="HOGENOM" id="CLU_167982_0_0_1"/>
<feature type="non-terminal residue" evidence="1">
    <location>
        <position position="118"/>
    </location>
</feature>
<name>E9IU04_SOLIN</name>
<dbReference type="AlphaFoldDB" id="E9IU04"/>